<evidence type="ECO:0000256" key="1">
    <source>
        <dbReference type="SAM" id="Phobius"/>
    </source>
</evidence>
<protein>
    <submittedName>
        <fullName evidence="2">Uncharacterized protein</fullName>
    </submittedName>
</protein>
<gene>
    <name evidence="2" type="ORF">AW0309160_04218</name>
</gene>
<proteinExistence type="predicted"/>
<name>A0A5Q4ZTN4_9GAMM</name>
<feature type="transmembrane region" description="Helical" evidence="1">
    <location>
        <begin position="41"/>
        <end position="59"/>
    </location>
</feature>
<reference evidence="2" key="1">
    <citation type="submission" date="2019-09" db="EMBL/GenBank/DDBJ databases">
        <authorList>
            <person name="Hjerde E."/>
        </authorList>
    </citation>
    <scope>NUCLEOTIDE SEQUENCE</scope>
    <source>
        <strain evidence="2">06/09/160</strain>
    </source>
</reference>
<evidence type="ECO:0000313" key="2">
    <source>
        <dbReference type="EMBL" id="VVV06724.1"/>
    </source>
</evidence>
<keyword evidence="1" id="KW-0472">Membrane</keyword>
<keyword evidence="1" id="KW-1133">Transmembrane helix</keyword>
<keyword evidence="1" id="KW-0812">Transmembrane</keyword>
<sequence>MKLFWWNLNNKEKSQRSFFLAPFCLLLLLTPSPEGFFILNKYIVCSFGILVFVCQGFYYKNKSKKEITKE</sequence>
<accession>A0A5Q4ZTN4</accession>
<dbReference type="EMBL" id="LR721751">
    <property type="protein sequence ID" value="VVV06724.1"/>
    <property type="molecule type" value="Genomic_DNA"/>
</dbReference>
<organism evidence="2">
    <name type="scientific">Aliivibrio wodanis</name>
    <dbReference type="NCBI Taxonomy" id="80852"/>
    <lineage>
        <taxon>Bacteria</taxon>
        <taxon>Pseudomonadati</taxon>
        <taxon>Pseudomonadota</taxon>
        <taxon>Gammaproteobacteria</taxon>
        <taxon>Vibrionales</taxon>
        <taxon>Vibrionaceae</taxon>
        <taxon>Aliivibrio</taxon>
    </lineage>
</organism>
<dbReference type="AlphaFoldDB" id="A0A5Q4ZTN4"/>